<feature type="compositionally biased region" description="Polar residues" evidence="1">
    <location>
        <begin position="297"/>
        <end position="337"/>
    </location>
</feature>
<keyword evidence="3" id="KW-0732">Signal</keyword>
<evidence type="ECO:0000256" key="1">
    <source>
        <dbReference type="SAM" id="MobiDB-lite"/>
    </source>
</evidence>
<evidence type="ECO:0008006" key="6">
    <source>
        <dbReference type="Google" id="ProtNLM"/>
    </source>
</evidence>
<feature type="compositionally biased region" description="Low complexity" evidence="1">
    <location>
        <begin position="276"/>
        <end position="289"/>
    </location>
</feature>
<evidence type="ECO:0000313" key="5">
    <source>
        <dbReference type="Proteomes" id="UP000039865"/>
    </source>
</evidence>
<feature type="region of interest" description="Disordered" evidence="1">
    <location>
        <begin position="132"/>
        <end position="250"/>
    </location>
</feature>
<evidence type="ECO:0000313" key="4">
    <source>
        <dbReference type="EMBL" id="CDW81544.1"/>
    </source>
</evidence>
<protein>
    <recommendedName>
        <fullName evidence="6">Transmembrane protein</fullName>
    </recommendedName>
</protein>
<sequence>MNQRTKLISLAIGVFLLNPSHQKQQNSQFCQFNSDCTSGCCYSQMCQDYNTCSIMDQIKSFENKNYCKLDMDCDGGTTQCCFDQKCVASDVCLQHYYLPLILGLVFSIIIGFIVSKLIDKCLKQQAKRIKKELRQKQRKANRKRQRKEMQQLLGKEGYEQYKQQKKLEKSQRDKDSDDEDEDHQIKVDGQQFILPDESQNPLKRPNNKDDDFDLNAFLEEPKKKPPQQQIPQQQPNPQQQQQPQLSRQQQQQMLQMQIMQQQYQLQQAQKMQQMQQQQQQQQQQPMPFQDKLKPQQVPGSQSAQNRPQNSLNASRLNNGPQFFGKQNPNQGIVQAQNPIYPDYKPNVPNPAKMEQNIIRNPPVNNDMNERRQMIQQNKGALSKHLSQMPKEQ</sequence>
<evidence type="ECO:0000256" key="2">
    <source>
        <dbReference type="SAM" id="Phobius"/>
    </source>
</evidence>
<feature type="compositionally biased region" description="Low complexity" evidence="1">
    <location>
        <begin position="226"/>
        <end position="250"/>
    </location>
</feature>
<accession>A0A078AH29</accession>
<dbReference type="InParanoid" id="A0A078AH29"/>
<feature type="transmembrane region" description="Helical" evidence="2">
    <location>
        <begin position="96"/>
        <end position="118"/>
    </location>
</feature>
<reference evidence="4 5" key="1">
    <citation type="submission" date="2014-06" db="EMBL/GenBank/DDBJ databases">
        <authorList>
            <person name="Swart Estienne"/>
        </authorList>
    </citation>
    <scope>NUCLEOTIDE SEQUENCE [LARGE SCALE GENOMIC DNA]</scope>
    <source>
        <strain evidence="4 5">130c</strain>
    </source>
</reference>
<feature type="compositionally biased region" description="Basic residues" evidence="1">
    <location>
        <begin position="132"/>
        <end position="146"/>
    </location>
</feature>
<feature type="compositionally biased region" description="Basic and acidic residues" evidence="1">
    <location>
        <begin position="165"/>
        <end position="175"/>
    </location>
</feature>
<keyword evidence="5" id="KW-1185">Reference proteome</keyword>
<keyword evidence="2" id="KW-0812">Transmembrane</keyword>
<proteinExistence type="predicted"/>
<dbReference type="Proteomes" id="UP000039865">
    <property type="component" value="Unassembled WGS sequence"/>
</dbReference>
<keyword evidence="2" id="KW-0472">Membrane</keyword>
<feature type="signal peptide" evidence="3">
    <location>
        <begin position="1"/>
        <end position="22"/>
    </location>
</feature>
<name>A0A078AH29_STYLE</name>
<keyword evidence="2" id="KW-1133">Transmembrane helix</keyword>
<dbReference type="EMBL" id="CCKQ01010048">
    <property type="protein sequence ID" value="CDW81544.1"/>
    <property type="molecule type" value="Genomic_DNA"/>
</dbReference>
<organism evidence="4 5">
    <name type="scientific">Stylonychia lemnae</name>
    <name type="common">Ciliate</name>
    <dbReference type="NCBI Taxonomy" id="5949"/>
    <lineage>
        <taxon>Eukaryota</taxon>
        <taxon>Sar</taxon>
        <taxon>Alveolata</taxon>
        <taxon>Ciliophora</taxon>
        <taxon>Intramacronucleata</taxon>
        <taxon>Spirotrichea</taxon>
        <taxon>Stichotrichia</taxon>
        <taxon>Sporadotrichida</taxon>
        <taxon>Oxytrichidae</taxon>
        <taxon>Stylonychinae</taxon>
        <taxon>Stylonychia</taxon>
    </lineage>
</organism>
<evidence type="ECO:0000256" key="3">
    <source>
        <dbReference type="SAM" id="SignalP"/>
    </source>
</evidence>
<feature type="chain" id="PRO_5001729444" description="Transmembrane protein" evidence="3">
    <location>
        <begin position="23"/>
        <end position="392"/>
    </location>
</feature>
<gene>
    <name evidence="4" type="primary">Contig3639.g3889</name>
    <name evidence="4" type="ORF">STYLEM_10563</name>
</gene>
<dbReference type="AlphaFoldDB" id="A0A078AH29"/>
<feature type="region of interest" description="Disordered" evidence="1">
    <location>
        <begin position="276"/>
        <end position="392"/>
    </location>
</feature>